<keyword evidence="3" id="KW-1185">Reference proteome</keyword>
<dbReference type="EMBL" id="JAMKOV010000031">
    <property type="protein sequence ID" value="KAI8035750.1"/>
    <property type="molecule type" value="Genomic_DNA"/>
</dbReference>
<organism evidence="2 3">
    <name type="scientific">Drosophila gunungcola</name>
    <name type="common">fruit fly</name>
    <dbReference type="NCBI Taxonomy" id="103775"/>
    <lineage>
        <taxon>Eukaryota</taxon>
        <taxon>Metazoa</taxon>
        <taxon>Ecdysozoa</taxon>
        <taxon>Arthropoda</taxon>
        <taxon>Hexapoda</taxon>
        <taxon>Insecta</taxon>
        <taxon>Pterygota</taxon>
        <taxon>Neoptera</taxon>
        <taxon>Endopterygota</taxon>
        <taxon>Diptera</taxon>
        <taxon>Brachycera</taxon>
        <taxon>Muscomorpha</taxon>
        <taxon>Ephydroidea</taxon>
        <taxon>Drosophilidae</taxon>
        <taxon>Drosophila</taxon>
        <taxon>Sophophora</taxon>
    </lineage>
</organism>
<evidence type="ECO:0000256" key="1">
    <source>
        <dbReference type="SAM" id="MobiDB-lite"/>
    </source>
</evidence>
<accession>A0A9Q0BL91</accession>
<name>A0A9Q0BL91_9MUSC</name>
<dbReference type="OrthoDB" id="7868713at2759"/>
<feature type="compositionally biased region" description="Polar residues" evidence="1">
    <location>
        <begin position="350"/>
        <end position="376"/>
    </location>
</feature>
<comment type="caution">
    <text evidence="2">The sequence shown here is derived from an EMBL/GenBank/DDBJ whole genome shotgun (WGS) entry which is preliminary data.</text>
</comment>
<gene>
    <name evidence="2" type="ORF">M5D96_011500</name>
</gene>
<dbReference type="Proteomes" id="UP001059596">
    <property type="component" value="Unassembled WGS sequence"/>
</dbReference>
<feature type="region of interest" description="Disordered" evidence="1">
    <location>
        <begin position="284"/>
        <end position="329"/>
    </location>
</feature>
<evidence type="ECO:0000313" key="3">
    <source>
        <dbReference type="Proteomes" id="UP001059596"/>
    </source>
</evidence>
<reference evidence="2" key="1">
    <citation type="journal article" date="2023" name="Genome Biol. Evol.">
        <title>Long-read-based Genome Assembly of Drosophila gunungcola Reveals Fewer Chemosensory Genes in Flower-breeding Species.</title>
        <authorList>
            <person name="Negi A."/>
            <person name="Liao B.Y."/>
            <person name="Yeh S.D."/>
        </authorList>
    </citation>
    <scope>NUCLEOTIDE SEQUENCE</scope>
    <source>
        <strain evidence="2">Sukarami</strain>
    </source>
</reference>
<evidence type="ECO:0000313" key="2">
    <source>
        <dbReference type="EMBL" id="KAI8035750.1"/>
    </source>
</evidence>
<protein>
    <submittedName>
        <fullName evidence="2">Uncharacterized protein</fullName>
    </submittedName>
</protein>
<dbReference type="AlphaFoldDB" id="A0A9Q0BL91"/>
<proteinExistence type="predicted"/>
<sequence>MSRLSVLSGFTRSVFRSSRNHRYLLRCQSDNSDAPFISHPTDQTQSGQKEMEKTRSVEHSSHLFVWPDLKDKNLHKVEEFKDDSDDDITASWGWKNNELDVEQLAGMPSPSHSEDPYMQFEEEQEDDQLLFSEEDLQFERTRSLREHLTQELNSQEPFTSFERSSLNTVRQNVDFMMQELSQISLLLNALYSEKSGSLNNTMGQAENALDTIYPGPEMASWSFNPAQVNENQVNQPNMNENLDKEEVFDQLMGFEITNAAADQFGLDVVETSVITKKPEDIESSVIANEEGEDIASSLETNELESVESSEQANELEGIQGSIITNESDDVGTLDSIITKMGQESAESEGQEYSPTQTTESSPKTDEGQQTEPSETIHTYRPFKTIEVPSSKPTSSLCSELNEEQPFNREAQAVTGFEDNPGYSVAVQLTEPESRLLMRMALKQALNDLESGKNKYKATILESETE</sequence>
<feature type="region of interest" description="Disordered" evidence="1">
    <location>
        <begin position="341"/>
        <end position="381"/>
    </location>
</feature>